<evidence type="ECO:0000313" key="8">
    <source>
        <dbReference type="EMBL" id="GLY86533.1"/>
    </source>
</evidence>
<keyword evidence="9" id="KW-1185">Reference proteome</keyword>
<dbReference type="PROSITE" id="PS00107">
    <property type="entry name" value="PROTEIN_KINASE_ATP"/>
    <property type="match status" value="1"/>
</dbReference>
<dbReference type="InterPro" id="IPR017441">
    <property type="entry name" value="Protein_kinase_ATP_BS"/>
</dbReference>
<dbReference type="GO" id="GO:0005524">
    <property type="term" value="F:ATP binding"/>
    <property type="evidence" value="ECO:0007669"/>
    <property type="project" value="UniProtKB-UniRule"/>
</dbReference>
<feature type="binding site" evidence="5">
    <location>
        <position position="49"/>
    </location>
    <ligand>
        <name>ATP</name>
        <dbReference type="ChEBI" id="CHEBI:30616"/>
    </ligand>
</feature>
<dbReference type="Gene3D" id="1.10.510.10">
    <property type="entry name" value="Transferase(Phosphotransferase) domain 1"/>
    <property type="match status" value="2"/>
</dbReference>
<dbReference type="Pfam" id="PF00069">
    <property type="entry name" value="Pkinase"/>
    <property type="match status" value="1"/>
</dbReference>
<keyword evidence="1" id="KW-0808">Transferase</keyword>
<dbReference type="GO" id="GO:0004674">
    <property type="term" value="F:protein serine/threonine kinase activity"/>
    <property type="evidence" value="ECO:0007669"/>
    <property type="project" value="TreeGrafter"/>
</dbReference>
<organism evidence="8 9">
    <name type="scientific">Actinoallomurus iriomotensis</name>
    <dbReference type="NCBI Taxonomy" id="478107"/>
    <lineage>
        <taxon>Bacteria</taxon>
        <taxon>Bacillati</taxon>
        <taxon>Actinomycetota</taxon>
        <taxon>Actinomycetes</taxon>
        <taxon>Streptosporangiales</taxon>
        <taxon>Thermomonosporaceae</taxon>
        <taxon>Actinoallomurus</taxon>
    </lineage>
</organism>
<keyword evidence="2 5" id="KW-0547">Nucleotide-binding</keyword>
<dbReference type="InterPro" id="IPR011009">
    <property type="entry name" value="Kinase-like_dom_sf"/>
</dbReference>
<evidence type="ECO:0000256" key="2">
    <source>
        <dbReference type="ARBA" id="ARBA00022741"/>
    </source>
</evidence>
<protein>
    <recommendedName>
        <fullName evidence="7">Protein kinase domain-containing protein</fullName>
    </recommendedName>
</protein>
<reference evidence="8" key="1">
    <citation type="submission" date="2023-03" db="EMBL/GenBank/DDBJ databases">
        <title>Actinoallomurus iriomotensis NBRC 103684.</title>
        <authorList>
            <person name="Ichikawa N."/>
            <person name="Sato H."/>
            <person name="Tonouchi N."/>
        </authorList>
    </citation>
    <scope>NUCLEOTIDE SEQUENCE</scope>
    <source>
        <strain evidence="8">NBRC 103684</strain>
    </source>
</reference>
<sequence length="125" mass="13140">MSLNGDAKPLRAGNPEQVGAYPLTGRLGQGGMGTVYLAESPEGERVAVKVINSDLAHDHSFRGRFRRSALSTIHGAGIVHRDLKPANVLLSATGPRVIDFGIARALDAVAGATDSGHLARRRHPA</sequence>
<evidence type="ECO:0000313" key="9">
    <source>
        <dbReference type="Proteomes" id="UP001165074"/>
    </source>
</evidence>
<dbReference type="SUPFAM" id="SSF56112">
    <property type="entry name" value="Protein kinase-like (PK-like)"/>
    <property type="match status" value="1"/>
</dbReference>
<dbReference type="PROSITE" id="PS50011">
    <property type="entry name" value="PROTEIN_KINASE_DOM"/>
    <property type="match status" value="1"/>
</dbReference>
<keyword evidence="3" id="KW-0418">Kinase</keyword>
<dbReference type="PANTHER" id="PTHR43289">
    <property type="entry name" value="MITOGEN-ACTIVATED PROTEIN KINASE KINASE KINASE 20-RELATED"/>
    <property type="match status" value="1"/>
</dbReference>
<dbReference type="AlphaFoldDB" id="A0A9W6S3K7"/>
<dbReference type="EMBL" id="BSTK01000006">
    <property type="protein sequence ID" value="GLY86533.1"/>
    <property type="molecule type" value="Genomic_DNA"/>
</dbReference>
<gene>
    <name evidence="8" type="ORF">Airi02_044620</name>
</gene>
<dbReference type="PROSITE" id="PS00108">
    <property type="entry name" value="PROTEIN_KINASE_ST"/>
    <property type="match status" value="1"/>
</dbReference>
<name>A0A9W6S3K7_9ACTN</name>
<dbReference type="PANTHER" id="PTHR43289:SF34">
    <property type="entry name" value="SERINE_THREONINE-PROTEIN KINASE YBDM-RELATED"/>
    <property type="match status" value="1"/>
</dbReference>
<evidence type="ECO:0000256" key="5">
    <source>
        <dbReference type="PROSITE-ProRule" id="PRU10141"/>
    </source>
</evidence>
<evidence type="ECO:0000256" key="1">
    <source>
        <dbReference type="ARBA" id="ARBA00022679"/>
    </source>
</evidence>
<accession>A0A9W6S3K7</accession>
<feature type="region of interest" description="Disordered" evidence="6">
    <location>
        <begin position="1"/>
        <end position="28"/>
    </location>
</feature>
<proteinExistence type="predicted"/>
<dbReference type="InterPro" id="IPR000719">
    <property type="entry name" value="Prot_kinase_dom"/>
</dbReference>
<keyword evidence="4 5" id="KW-0067">ATP-binding</keyword>
<evidence type="ECO:0000256" key="4">
    <source>
        <dbReference type="ARBA" id="ARBA00022840"/>
    </source>
</evidence>
<dbReference type="Proteomes" id="UP001165074">
    <property type="component" value="Unassembled WGS sequence"/>
</dbReference>
<comment type="caution">
    <text evidence="8">The sequence shown here is derived from an EMBL/GenBank/DDBJ whole genome shotgun (WGS) entry which is preliminary data.</text>
</comment>
<evidence type="ECO:0000259" key="7">
    <source>
        <dbReference type="PROSITE" id="PS50011"/>
    </source>
</evidence>
<evidence type="ECO:0000256" key="6">
    <source>
        <dbReference type="SAM" id="MobiDB-lite"/>
    </source>
</evidence>
<evidence type="ECO:0000256" key="3">
    <source>
        <dbReference type="ARBA" id="ARBA00022777"/>
    </source>
</evidence>
<dbReference type="InterPro" id="IPR008271">
    <property type="entry name" value="Ser/Thr_kinase_AS"/>
</dbReference>
<feature type="domain" description="Protein kinase" evidence="7">
    <location>
        <begin position="1"/>
        <end position="125"/>
    </location>
</feature>